<dbReference type="Proteomes" id="UP000294933">
    <property type="component" value="Unassembled WGS sequence"/>
</dbReference>
<evidence type="ECO:0000313" key="1">
    <source>
        <dbReference type="EMBL" id="TDL25210.1"/>
    </source>
</evidence>
<dbReference type="OrthoDB" id="2269034at2759"/>
<keyword evidence="2" id="KW-1185">Reference proteome</keyword>
<dbReference type="AlphaFoldDB" id="A0A4Y7QEB3"/>
<organism evidence="1 2">
    <name type="scientific">Rickenella mellea</name>
    <dbReference type="NCBI Taxonomy" id="50990"/>
    <lineage>
        <taxon>Eukaryota</taxon>
        <taxon>Fungi</taxon>
        <taxon>Dikarya</taxon>
        <taxon>Basidiomycota</taxon>
        <taxon>Agaricomycotina</taxon>
        <taxon>Agaricomycetes</taxon>
        <taxon>Hymenochaetales</taxon>
        <taxon>Rickenellaceae</taxon>
        <taxon>Rickenella</taxon>
    </lineage>
</organism>
<dbReference type="EMBL" id="ML170164">
    <property type="protein sequence ID" value="TDL25210.1"/>
    <property type="molecule type" value="Genomic_DNA"/>
</dbReference>
<sequence>MVGDTTDTCPPSAQHLNTDVLVEIFLQSSLGGSGRENEYESLFPKPSIRDSPLILGRVCHSWRQVALSTPQLWSYLYIPDTWNSPVGMSEWLKRSGTSPLTFSLFDKRHENPLYRIDALNVLLANAHRWKHVELDADIKLILLFLHSVECSAPLLETLQIRDYHNWTDGEDLPDWFSLDLPKYPRLVSLRLPASVKMVLHHRNIILHSLRNVWLGFLRAYGPGIISMDGYLTLLSLCPNVEDASFAITDSSPLQRTDGIIEHNIRKLCVFVPDELDVGSFFDYLRLPHLVDLQIQDMTHETPRKFPWSHITSLLHRSQASLIRVHFSWDIPPDVQSDDDLLGILHLSPDIQTIFLHRLPVSDVLLRALAQPAYHGETASCLCPKLVDISVVLGGNFSDAALKDMILFRHGFRGAKPFERIRLVDCGLTRWILVADEEIQKCIAGGLSLKFGTLE</sequence>
<accession>A0A4Y7QEB3</accession>
<dbReference type="STRING" id="50990.A0A4Y7QEB3"/>
<protein>
    <submittedName>
        <fullName evidence="1">Uncharacterized protein</fullName>
    </submittedName>
</protein>
<dbReference type="VEuPathDB" id="FungiDB:BD410DRAFT_785081"/>
<reference evidence="1 2" key="1">
    <citation type="submission" date="2018-06" db="EMBL/GenBank/DDBJ databases">
        <title>A transcriptomic atlas of mushroom development highlights an independent origin of complex multicellularity.</title>
        <authorList>
            <consortium name="DOE Joint Genome Institute"/>
            <person name="Krizsan K."/>
            <person name="Almasi E."/>
            <person name="Merenyi Z."/>
            <person name="Sahu N."/>
            <person name="Viragh M."/>
            <person name="Koszo T."/>
            <person name="Mondo S."/>
            <person name="Kiss B."/>
            <person name="Balint B."/>
            <person name="Kues U."/>
            <person name="Barry K."/>
            <person name="Hegedus J.C."/>
            <person name="Henrissat B."/>
            <person name="Johnson J."/>
            <person name="Lipzen A."/>
            <person name="Ohm R."/>
            <person name="Nagy I."/>
            <person name="Pangilinan J."/>
            <person name="Yan J."/>
            <person name="Xiong Y."/>
            <person name="Grigoriev I.V."/>
            <person name="Hibbett D.S."/>
            <person name="Nagy L.G."/>
        </authorList>
    </citation>
    <scope>NUCLEOTIDE SEQUENCE [LARGE SCALE GENOMIC DNA]</scope>
    <source>
        <strain evidence="1 2">SZMC22713</strain>
    </source>
</reference>
<gene>
    <name evidence="1" type="ORF">BD410DRAFT_785081</name>
</gene>
<name>A0A4Y7QEB3_9AGAM</name>
<evidence type="ECO:0000313" key="2">
    <source>
        <dbReference type="Proteomes" id="UP000294933"/>
    </source>
</evidence>
<proteinExistence type="predicted"/>